<name>A0AC34G8Q7_9BILA</name>
<evidence type="ECO:0000313" key="2">
    <source>
        <dbReference type="WBParaSite" id="ES5_v2.g25934.t1"/>
    </source>
</evidence>
<accession>A0AC34G8Q7</accession>
<organism evidence="1 2">
    <name type="scientific">Panagrolaimus sp. ES5</name>
    <dbReference type="NCBI Taxonomy" id="591445"/>
    <lineage>
        <taxon>Eukaryota</taxon>
        <taxon>Metazoa</taxon>
        <taxon>Ecdysozoa</taxon>
        <taxon>Nematoda</taxon>
        <taxon>Chromadorea</taxon>
        <taxon>Rhabditida</taxon>
        <taxon>Tylenchina</taxon>
        <taxon>Panagrolaimomorpha</taxon>
        <taxon>Panagrolaimoidea</taxon>
        <taxon>Panagrolaimidae</taxon>
        <taxon>Panagrolaimus</taxon>
    </lineage>
</organism>
<sequence>MTNASLQDLKRLCDALVSNPQSFSAELEKMGFNITLLEQRCSEITQISPQDLPSPDINATTVMEFEDEYWPLDIRIIMTLIFSILSIIGIFGNILVVLVVLKVPGMKTPTNIYLVSLAVSDCLFFLATSPTEISYLHVASTTYIFGSLGCAIFSYVPYLAINTSSLSITAFTIERFIGICY</sequence>
<protein>
    <submittedName>
        <fullName evidence="2">Thyrotropin-releasing hormone receptor</fullName>
    </submittedName>
</protein>
<proteinExistence type="predicted"/>
<dbReference type="Proteomes" id="UP000887579">
    <property type="component" value="Unplaced"/>
</dbReference>
<evidence type="ECO:0000313" key="1">
    <source>
        <dbReference type="Proteomes" id="UP000887579"/>
    </source>
</evidence>
<reference evidence="2" key="1">
    <citation type="submission" date="2022-11" db="UniProtKB">
        <authorList>
            <consortium name="WormBaseParasite"/>
        </authorList>
    </citation>
    <scope>IDENTIFICATION</scope>
</reference>
<dbReference type="WBParaSite" id="ES5_v2.g25934.t1">
    <property type="protein sequence ID" value="ES5_v2.g25934.t1"/>
    <property type="gene ID" value="ES5_v2.g25934"/>
</dbReference>